<evidence type="ECO:0000313" key="1">
    <source>
        <dbReference type="EMBL" id="THU67365.1"/>
    </source>
</evidence>
<keyword evidence="2" id="KW-1185">Reference proteome</keyword>
<dbReference type="AlphaFoldDB" id="A0A4V4H8E2"/>
<dbReference type="Proteomes" id="UP000317650">
    <property type="component" value="Chromosome 5"/>
</dbReference>
<accession>A0A4V4H8E2</accession>
<proteinExistence type="predicted"/>
<evidence type="ECO:0000313" key="2">
    <source>
        <dbReference type="Proteomes" id="UP000317650"/>
    </source>
</evidence>
<protein>
    <submittedName>
        <fullName evidence="1">Uncharacterized protein</fullName>
    </submittedName>
</protein>
<name>A0A4V4H8E2_MUSBA</name>
<dbReference type="EMBL" id="PYDT01000003">
    <property type="protein sequence ID" value="THU67365.1"/>
    <property type="molecule type" value="Genomic_DNA"/>
</dbReference>
<reference evidence="1 2" key="1">
    <citation type="journal article" date="2019" name="Nat. Plants">
        <title>Genome sequencing of Musa balbisiana reveals subgenome evolution and function divergence in polyploid bananas.</title>
        <authorList>
            <person name="Yao X."/>
        </authorList>
    </citation>
    <scope>NUCLEOTIDE SEQUENCE [LARGE SCALE GENOMIC DNA]</scope>
    <source>
        <strain evidence="2">cv. DH-PKW</strain>
        <tissue evidence="1">Leaves</tissue>
    </source>
</reference>
<organism evidence="1 2">
    <name type="scientific">Musa balbisiana</name>
    <name type="common">Banana</name>
    <dbReference type="NCBI Taxonomy" id="52838"/>
    <lineage>
        <taxon>Eukaryota</taxon>
        <taxon>Viridiplantae</taxon>
        <taxon>Streptophyta</taxon>
        <taxon>Embryophyta</taxon>
        <taxon>Tracheophyta</taxon>
        <taxon>Spermatophyta</taxon>
        <taxon>Magnoliopsida</taxon>
        <taxon>Liliopsida</taxon>
        <taxon>Zingiberales</taxon>
        <taxon>Musaceae</taxon>
        <taxon>Musa</taxon>
    </lineage>
</organism>
<sequence length="99" mass="11168">MMITTQVVGCNESVEAFRMVDRVSILINMVIGGSKRTRENNLAVLLNLIKSDRDKTMGDIKEVDRAKATIRALASNDDNRVSMREKSKMEALLRVLESR</sequence>
<gene>
    <name evidence="1" type="ORF">C4D60_Mb05t23890</name>
</gene>
<comment type="caution">
    <text evidence="1">The sequence shown here is derived from an EMBL/GenBank/DDBJ whole genome shotgun (WGS) entry which is preliminary data.</text>
</comment>